<keyword evidence="1" id="KW-0812">Transmembrane</keyword>
<dbReference type="Proteomes" id="UP000019365">
    <property type="component" value="Unassembled WGS sequence"/>
</dbReference>
<keyword evidence="1" id="KW-1133">Transmembrane helix</keyword>
<comment type="caution">
    <text evidence="2">The sequence shown here is derived from an EMBL/GenBank/DDBJ whole genome shotgun (WGS) entry which is preliminary data.</text>
</comment>
<organism evidence="2 3">
    <name type="scientific">Ruminococcus flavefaciens 007c</name>
    <dbReference type="NCBI Taxonomy" id="1341157"/>
    <lineage>
        <taxon>Bacteria</taxon>
        <taxon>Bacillati</taxon>
        <taxon>Bacillota</taxon>
        <taxon>Clostridia</taxon>
        <taxon>Eubacteriales</taxon>
        <taxon>Oscillospiraceae</taxon>
        <taxon>Ruminococcus</taxon>
    </lineage>
</organism>
<evidence type="ECO:0000256" key="1">
    <source>
        <dbReference type="SAM" id="Phobius"/>
    </source>
</evidence>
<accession>W7US96</accession>
<dbReference type="OrthoDB" id="1821854at2"/>
<protein>
    <submittedName>
        <fullName evidence="2">Uncharacterized protein</fullName>
    </submittedName>
</protein>
<name>W7US96_RUMFL</name>
<evidence type="ECO:0000313" key="3">
    <source>
        <dbReference type="Proteomes" id="UP000019365"/>
    </source>
</evidence>
<gene>
    <name evidence="2" type="ORF">RF007C_11605</name>
</gene>
<evidence type="ECO:0000313" key="2">
    <source>
        <dbReference type="EMBL" id="EWM54249.1"/>
    </source>
</evidence>
<dbReference type="EMBL" id="ATAX01000016">
    <property type="protein sequence ID" value="EWM54249.1"/>
    <property type="molecule type" value="Genomic_DNA"/>
</dbReference>
<reference evidence="2 3" key="1">
    <citation type="journal article" date="2014" name="PLoS ONE">
        <title>Rumen cellulosomics: divergent fiber-degrading strategies revealed by comparative genome-wide analysis of six ruminococcal strains.</title>
        <authorList>
            <person name="Dassa B."/>
            <person name="Borovok I."/>
            <person name="Ruimy-Israeli V."/>
            <person name="Lamed R."/>
            <person name="Flint H.J."/>
            <person name="Duncan S.H."/>
            <person name="Henrissat B."/>
            <person name="Coutinho P."/>
            <person name="Morrison M."/>
            <person name="Mosoni P."/>
            <person name="Yeoman C.J."/>
            <person name="White B.A."/>
            <person name="Bayer E.A."/>
        </authorList>
    </citation>
    <scope>NUCLEOTIDE SEQUENCE [LARGE SCALE GENOMIC DNA]</scope>
    <source>
        <strain evidence="2 3">007c</strain>
    </source>
</reference>
<keyword evidence="1" id="KW-0472">Membrane</keyword>
<keyword evidence="3" id="KW-1185">Reference proteome</keyword>
<dbReference type="RefSeq" id="WP_051456514.1">
    <property type="nucleotide sequence ID" value="NZ_ATAX01000016.1"/>
</dbReference>
<proteinExistence type="predicted"/>
<sequence>MKKDQLFGRVSDEEAARIADEYPTGDIKHRDRIFREIERRVEDTSASVDEVSGVESYRSRIWGKVLSAAAVFVLVAGAAAGGGYLLLRNGRAGVPVAEFSEISSSVTEVETTEEDTTEEDTTEEQLTKEDLIAKIKNRDYDAYDQLSIKYHTTVNSGASCEHSEARRDRITGNESLIKVWTHTAEYYKDLDDEIIAESGGIDKLAETITKNEMFMYKDLYICVYSDTSSPGPDQYEAFDRSRCDFDKPNIFCDLYSEYIINDDLDNFEVQDITTNVEFIGRDCTQLVMTSDYVLPPAYKDAPITDPSPAKDVTGQGVQKQTLTLTVDNETGFILAAKLVYGENYEEFTVEEILFNEDAALPEDAGYIKNRIAGCIPNCEETAAYDLSQLDE</sequence>
<dbReference type="PATRIC" id="fig|1341157.4.peg.911"/>
<dbReference type="AlphaFoldDB" id="W7US96"/>
<feature type="transmembrane region" description="Helical" evidence="1">
    <location>
        <begin position="65"/>
        <end position="87"/>
    </location>
</feature>